<evidence type="ECO:0000256" key="1">
    <source>
        <dbReference type="SAM" id="Phobius"/>
    </source>
</evidence>
<keyword evidence="1" id="KW-0472">Membrane</keyword>
<gene>
    <name evidence="2" type="ORF">Q9R08_11175</name>
</gene>
<feature type="transmembrane region" description="Helical" evidence="1">
    <location>
        <begin position="56"/>
        <end position="76"/>
    </location>
</feature>
<name>A0ABU0Z3G7_9MICO</name>
<dbReference type="EMBL" id="JAVFWO010000003">
    <property type="protein sequence ID" value="MDQ7878538.1"/>
    <property type="molecule type" value="Genomic_DNA"/>
</dbReference>
<evidence type="ECO:0000313" key="2">
    <source>
        <dbReference type="EMBL" id="MDQ7878538.1"/>
    </source>
</evidence>
<accession>A0ABU0Z3G7</accession>
<protein>
    <submittedName>
        <fullName evidence="2">Uncharacterized protein</fullName>
    </submittedName>
</protein>
<evidence type="ECO:0000313" key="3">
    <source>
        <dbReference type="Proteomes" id="UP001235133"/>
    </source>
</evidence>
<sequence length="335" mass="35187">MRWSDEQIAAELRALDPASDLTDDRIDVARARAKIAAAAAAAAPARRSRPARRRTILVSTLAVASVAAIAIVVPLFGVHAPPAAADGPPPLPFEPLDATVAEVVDDAIATQHEDPSGVSAPLREASSIGWFADIYMNAGSNGLKTIRPENRHLVWSEDLSGELTVTAGTAYGPDGSPIPDSKPTAGTVMEQERFDPGEFAPRDATAPDTDPTRLTTLLNTFSNGETTTGAADHLTGVTTLLDTWTVPDDVHAAMLEVLQQDGDLTVEGTTTDRAGRPAIGLRATSQAAPWFDSIVLISTETGRIIGIEGVYTGLADQLPIPTGTVTNYTLWEAAP</sequence>
<reference evidence="2 3" key="1">
    <citation type="submission" date="2023-08" db="EMBL/GenBank/DDBJ databases">
        <title>Microbacterium psychrotolerans sp. nov., a psychrotolerant bacterium isolated from soil in Heilongjiang Province, China.</title>
        <authorList>
            <person name="An P."/>
            <person name="Zhao D."/>
            <person name="Xiang H."/>
        </authorList>
    </citation>
    <scope>NUCLEOTIDE SEQUENCE [LARGE SCALE GENOMIC DNA]</scope>
    <source>
        <strain evidence="2 3">QXD-8</strain>
    </source>
</reference>
<organism evidence="2 3">
    <name type="scientific">Microbacterium psychrotolerans</name>
    <dbReference type="NCBI Taxonomy" id="3068321"/>
    <lineage>
        <taxon>Bacteria</taxon>
        <taxon>Bacillati</taxon>
        <taxon>Actinomycetota</taxon>
        <taxon>Actinomycetes</taxon>
        <taxon>Micrococcales</taxon>
        <taxon>Microbacteriaceae</taxon>
        <taxon>Microbacterium</taxon>
    </lineage>
</organism>
<keyword evidence="1" id="KW-1133">Transmembrane helix</keyword>
<proteinExistence type="predicted"/>
<dbReference type="Proteomes" id="UP001235133">
    <property type="component" value="Unassembled WGS sequence"/>
</dbReference>
<keyword evidence="3" id="KW-1185">Reference proteome</keyword>
<dbReference type="RefSeq" id="WP_308868086.1">
    <property type="nucleotide sequence ID" value="NZ_JAVFWO010000003.1"/>
</dbReference>
<comment type="caution">
    <text evidence="2">The sequence shown here is derived from an EMBL/GenBank/DDBJ whole genome shotgun (WGS) entry which is preliminary data.</text>
</comment>
<keyword evidence="1" id="KW-0812">Transmembrane</keyword>